<sequence length="53" mass="5520">MVSQGLDIVFAPRVVNALSRGNAPRGARARPCACAPSAKVWNESPSAELTAIL</sequence>
<comment type="caution">
    <text evidence="1">The sequence shown here is derived from an EMBL/GenBank/DDBJ whole genome shotgun (WGS) entry which is preliminary data.</text>
</comment>
<dbReference type="HOGENOM" id="CLU_3057565_0_0_11"/>
<dbReference type="EMBL" id="AQHZ01000005">
    <property type="protein sequence ID" value="ENO18911.1"/>
    <property type="molecule type" value="Genomic_DNA"/>
</dbReference>
<protein>
    <submittedName>
        <fullName evidence="1">Uncharacterized protein</fullName>
    </submittedName>
</protein>
<keyword evidence="2" id="KW-1185">Reference proteome</keyword>
<name>N6X594_9ACTO</name>
<dbReference type="PATRIC" id="fig|888050.3.peg.241"/>
<dbReference type="Proteomes" id="UP000013015">
    <property type="component" value="Unassembled WGS sequence"/>
</dbReference>
<reference evidence="1 2" key="1">
    <citation type="submission" date="2013-03" db="EMBL/GenBank/DDBJ databases">
        <title>Reference genome for the Human Microbiome Project.</title>
        <authorList>
            <person name="Aqrawi P."/>
            <person name="Ayvaz T."/>
            <person name="Bess C."/>
            <person name="Blankenburg K."/>
            <person name="Coyle M."/>
            <person name="Deng J."/>
            <person name="Forbes L."/>
            <person name="Fowler G."/>
            <person name="Francisco L."/>
            <person name="Fu Q."/>
            <person name="Gibbs R."/>
            <person name="Gross S."/>
            <person name="Gubbala S."/>
            <person name="Hale W."/>
            <person name="Hemphill L."/>
            <person name="Highlander S."/>
            <person name="Hirani K."/>
            <person name="Jackson L."/>
            <person name="Jakkamsetti A."/>
            <person name="Javaid M."/>
            <person name="Jayaseelan J.C."/>
            <person name="Jiang H."/>
            <person name="Joshi V."/>
            <person name="Korchina V."/>
            <person name="Kovar C."/>
            <person name="Lara F."/>
            <person name="Lee S."/>
            <person name="Liu Y."/>
            <person name="Mata R."/>
            <person name="Mathew T."/>
            <person name="Munidasa M."/>
            <person name="Muzny D."/>
            <person name="Nazareth L."/>
            <person name="Ngo R."/>
            <person name="Nguyen L."/>
            <person name="Nguyen N."/>
            <person name="Okwuonu G."/>
            <person name="Ongeri F."/>
            <person name="Palculict T."/>
            <person name="Patil S."/>
            <person name="Petrosino J."/>
            <person name="Pham C."/>
            <person name="Pham P."/>
            <person name="Pu L.-L."/>
            <person name="Qin X."/>
            <person name="Qu J."/>
            <person name="Reid J."/>
            <person name="Ross M."/>
            <person name="Ruth R."/>
            <person name="Saada N."/>
            <person name="San Lucas F."/>
            <person name="Santibanez J."/>
            <person name="Shang Y."/>
            <person name="Simmons D."/>
            <person name="Song X.-Z."/>
            <person name="Tang L.-Y."/>
            <person name="Thornton R."/>
            <person name="Warren J."/>
            <person name="Weissenberger G."/>
            <person name="Wilczek-Boney K."/>
            <person name="Worley K."/>
            <person name="Youmans B."/>
            <person name="Zhang J."/>
            <person name="Zhang L."/>
            <person name="Zhao Z."/>
            <person name="Zhou C."/>
            <person name="Zhu D."/>
            <person name="Zhu Y."/>
        </authorList>
    </citation>
    <scope>NUCLEOTIDE SEQUENCE [LARGE SCALE GENOMIC DNA]</scope>
    <source>
        <strain evidence="1 2">F0333</strain>
    </source>
</reference>
<evidence type="ECO:0000313" key="2">
    <source>
        <dbReference type="Proteomes" id="UP000013015"/>
    </source>
</evidence>
<gene>
    <name evidence="1" type="ORF">HMPREF9004_0246</name>
</gene>
<proteinExistence type="predicted"/>
<dbReference type="AlphaFoldDB" id="N6X594"/>
<accession>N6X594</accession>
<evidence type="ECO:0000313" key="1">
    <source>
        <dbReference type="EMBL" id="ENO18911.1"/>
    </source>
</evidence>
<organism evidence="1 2">
    <name type="scientific">Schaalia cardiffensis F0333</name>
    <dbReference type="NCBI Taxonomy" id="888050"/>
    <lineage>
        <taxon>Bacteria</taxon>
        <taxon>Bacillati</taxon>
        <taxon>Actinomycetota</taxon>
        <taxon>Actinomycetes</taxon>
        <taxon>Actinomycetales</taxon>
        <taxon>Actinomycetaceae</taxon>
        <taxon>Schaalia</taxon>
    </lineage>
</organism>